<feature type="transmembrane region" description="Helical" evidence="1">
    <location>
        <begin position="50"/>
        <end position="73"/>
    </location>
</feature>
<dbReference type="AlphaFoldDB" id="A0A9P6D3X6"/>
<evidence type="ECO:0000313" key="2">
    <source>
        <dbReference type="EMBL" id="KAF9482919.1"/>
    </source>
</evidence>
<dbReference type="EMBL" id="MU155159">
    <property type="protein sequence ID" value="KAF9482919.1"/>
    <property type="molecule type" value="Genomic_DNA"/>
</dbReference>
<keyword evidence="1" id="KW-1133">Transmembrane helix</keyword>
<protein>
    <submittedName>
        <fullName evidence="2">Uncharacterized protein</fullName>
    </submittedName>
</protein>
<keyword evidence="3" id="KW-1185">Reference proteome</keyword>
<name>A0A9P6D3X6_9AGAR</name>
<sequence>MITVDGFLAYLSLSLAANVITTLLIGWKLWTYRQFLSTDLGLKPRSSPALRILVTIVESGLIFAFLQLGFLILQTPTVVDSATKRSQINAENVLNVTFIMLSAFYPSIVALIVNARNSYISSIDFGSDNSAPSSHQDIALTSISFAPPTPNLKRGRKYQLSTMGSIQESSEPLEGSGTLEVLDKDSDVFENKGIGTTCSAP</sequence>
<comment type="caution">
    <text evidence="2">The sequence shown here is derived from an EMBL/GenBank/DDBJ whole genome shotgun (WGS) entry which is preliminary data.</text>
</comment>
<dbReference type="OrthoDB" id="2744793at2759"/>
<evidence type="ECO:0000313" key="3">
    <source>
        <dbReference type="Proteomes" id="UP000807469"/>
    </source>
</evidence>
<evidence type="ECO:0000256" key="1">
    <source>
        <dbReference type="SAM" id="Phobius"/>
    </source>
</evidence>
<feature type="transmembrane region" description="Helical" evidence="1">
    <location>
        <begin position="6"/>
        <end position="30"/>
    </location>
</feature>
<feature type="transmembrane region" description="Helical" evidence="1">
    <location>
        <begin position="93"/>
        <end position="113"/>
    </location>
</feature>
<proteinExistence type="predicted"/>
<keyword evidence="1" id="KW-0472">Membrane</keyword>
<dbReference type="Proteomes" id="UP000807469">
    <property type="component" value="Unassembled WGS sequence"/>
</dbReference>
<keyword evidence="1" id="KW-0812">Transmembrane</keyword>
<organism evidence="2 3">
    <name type="scientific">Pholiota conissans</name>
    <dbReference type="NCBI Taxonomy" id="109636"/>
    <lineage>
        <taxon>Eukaryota</taxon>
        <taxon>Fungi</taxon>
        <taxon>Dikarya</taxon>
        <taxon>Basidiomycota</taxon>
        <taxon>Agaricomycotina</taxon>
        <taxon>Agaricomycetes</taxon>
        <taxon>Agaricomycetidae</taxon>
        <taxon>Agaricales</taxon>
        <taxon>Agaricineae</taxon>
        <taxon>Strophariaceae</taxon>
        <taxon>Pholiota</taxon>
    </lineage>
</organism>
<reference evidence="2" key="1">
    <citation type="submission" date="2020-11" db="EMBL/GenBank/DDBJ databases">
        <authorList>
            <consortium name="DOE Joint Genome Institute"/>
            <person name="Ahrendt S."/>
            <person name="Riley R."/>
            <person name="Andreopoulos W."/>
            <person name="Labutti K."/>
            <person name="Pangilinan J."/>
            <person name="Ruiz-Duenas F.J."/>
            <person name="Barrasa J.M."/>
            <person name="Sanchez-Garcia M."/>
            <person name="Camarero S."/>
            <person name="Miyauchi S."/>
            <person name="Serrano A."/>
            <person name="Linde D."/>
            <person name="Babiker R."/>
            <person name="Drula E."/>
            <person name="Ayuso-Fernandez I."/>
            <person name="Pacheco R."/>
            <person name="Padilla G."/>
            <person name="Ferreira P."/>
            <person name="Barriuso J."/>
            <person name="Kellner H."/>
            <person name="Castanera R."/>
            <person name="Alfaro M."/>
            <person name="Ramirez L."/>
            <person name="Pisabarro A.G."/>
            <person name="Kuo A."/>
            <person name="Tritt A."/>
            <person name="Lipzen A."/>
            <person name="He G."/>
            <person name="Yan M."/>
            <person name="Ng V."/>
            <person name="Cullen D."/>
            <person name="Martin F."/>
            <person name="Rosso M.-N."/>
            <person name="Henrissat B."/>
            <person name="Hibbett D."/>
            <person name="Martinez A.T."/>
            <person name="Grigoriev I.V."/>
        </authorList>
    </citation>
    <scope>NUCLEOTIDE SEQUENCE</scope>
    <source>
        <strain evidence="2">CIRM-BRFM 674</strain>
    </source>
</reference>
<gene>
    <name evidence="2" type="ORF">BDN70DRAFT_373014</name>
</gene>
<accession>A0A9P6D3X6</accession>